<accession>A0ABD5QPP0</accession>
<dbReference type="NCBIfam" id="TIGR00177">
    <property type="entry name" value="molyb_syn"/>
    <property type="match status" value="1"/>
</dbReference>
<sequence>MSDDDHDHHGHVDDSHGGHDSHDHDDHGGHDSHDHDDHGGHDSHDHDDHGGHDHDDHGGHDHHAHDAATVAVAVVTVSSSRSLDEDASGDRIVETFEDAGHEVAVRELVDDDFDGVQGTVDRLARREDTDAIVTTGGTGVTPDDVTPEAVDPLFEKELPGFGELFRRLSAEEIGTRTVGSRATAGVVDGTLVCCLPGSENAVRLGVEEIILPEVGHLTGLADRGAESSDGGDGDVDDASADIGGDGDENDDGDGDADADATDR</sequence>
<dbReference type="SUPFAM" id="SSF53218">
    <property type="entry name" value="Molybdenum cofactor biosynthesis proteins"/>
    <property type="match status" value="1"/>
</dbReference>
<organism evidence="5 6">
    <name type="scientific">Halorubrum glutamatedens</name>
    <dbReference type="NCBI Taxonomy" id="2707018"/>
    <lineage>
        <taxon>Archaea</taxon>
        <taxon>Methanobacteriati</taxon>
        <taxon>Methanobacteriota</taxon>
        <taxon>Stenosarchaea group</taxon>
        <taxon>Halobacteria</taxon>
        <taxon>Halobacteriales</taxon>
        <taxon>Haloferacaceae</taxon>
        <taxon>Halorubrum</taxon>
    </lineage>
</organism>
<feature type="compositionally biased region" description="Acidic residues" evidence="3">
    <location>
        <begin position="229"/>
        <end position="263"/>
    </location>
</feature>
<feature type="region of interest" description="Disordered" evidence="3">
    <location>
        <begin position="221"/>
        <end position="263"/>
    </location>
</feature>
<evidence type="ECO:0000256" key="2">
    <source>
        <dbReference type="ARBA" id="ARBA00023150"/>
    </source>
</evidence>
<dbReference type="InterPro" id="IPR036425">
    <property type="entry name" value="MoaB/Mog-like_dom_sf"/>
</dbReference>
<dbReference type="PANTHER" id="PTHR43232">
    <property type="entry name" value="MOLYBDENUM COFACTOR BIOSYNTHESIS PROTEIN B"/>
    <property type="match status" value="1"/>
</dbReference>
<evidence type="ECO:0000256" key="1">
    <source>
        <dbReference type="ARBA" id="ARBA00006112"/>
    </source>
</evidence>
<keyword evidence="6" id="KW-1185">Reference proteome</keyword>
<dbReference type="SMART" id="SM00852">
    <property type="entry name" value="MoCF_biosynth"/>
    <property type="match status" value="1"/>
</dbReference>
<keyword evidence="2" id="KW-0501">Molybdenum cofactor biosynthesis</keyword>
<dbReference type="AlphaFoldDB" id="A0ABD5QPP0"/>
<feature type="domain" description="MoaB/Mog" evidence="4">
    <location>
        <begin position="73"/>
        <end position="217"/>
    </location>
</feature>
<comment type="caution">
    <text evidence="5">The sequence shown here is derived from an EMBL/GenBank/DDBJ whole genome shotgun (WGS) entry which is preliminary data.</text>
</comment>
<gene>
    <name evidence="5" type="ORF">ACFPJA_04455</name>
</gene>
<dbReference type="EMBL" id="JBHSKV010000007">
    <property type="protein sequence ID" value="MFC5133971.1"/>
    <property type="molecule type" value="Genomic_DNA"/>
</dbReference>
<feature type="region of interest" description="Disordered" evidence="3">
    <location>
        <begin position="1"/>
        <end position="63"/>
    </location>
</feature>
<dbReference type="FunFam" id="3.40.980.10:FF:000006">
    <property type="entry name" value="Molybdenum cofactor biosynthesis protein B"/>
    <property type="match status" value="1"/>
</dbReference>
<dbReference type="GO" id="GO:0006777">
    <property type="term" value="P:Mo-molybdopterin cofactor biosynthetic process"/>
    <property type="evidence" value="ECO:0007669"/>
    <property type="project" value="UniProtKB-KW"/>
</dbReference>
<proteinExistence type="inferred from homology"/>
<comment type="similarity">
    <text evidence="1">Belongs to the MoaB/Mog family.</text>
</comment>
<dbReference type="PANTHER" id="PTHR43232:SF2">
    <property type="entry name" value="MOLYBDENUM COFACTOR BIOSYNTHESIS PROTEIN B"/>
    <property type="match status" value="1"/>
</dbReference>
<dbReference type="Pfam" id="PF00994">
    <property type="entry name" value="MoCF_biosynth"/>
    <property type="match status" value="1"/>
</dbReference>
<dbReference type="CDD" id="cd00886">
    <property type="entry name" value="MogA_MoaB"/>
    <property type="match status" value="1"/>
</dbReference>
<evidence type="ECO:0000259" key="4">
    <source>
        <dbReference type="SMART" id="SM00852"/>
    </source>
</evidence>
<reference evidence="5 6" key="1">
    <citation type="journal article" date="2019" name="Int. J. Syst. Evol. Microbiol.">
        <title>The Global Catalogue of Microorganisms (GCM) 10K type strain sequencing project: providing services to taxonomists for standard genome sequencing and annotation.</title>
        <authorList>
            <consortium name="The Broad Institute Genomics Platform"/>
            <consortium name="The Broad Institute Genome Sequencing Center for Infectious Disease"/>
            <person name="Wu L."/>
            <person name="Ma J."/>
        </authorList>
    </citation>
    <scope>NUCLEOTIDE SEQUENCE [LARGE SCALE GENOMIC DNA]</scope>
    <source>
        <strain evidence="5 6">CGMCC 1.16026</strain>
    </source>
</reference>
<evidence type="ECO:0000313" key="5">
    <source>
        <dbReference type="EMBL" id="MFC5133971.1"/>
    </source>
</evidence>
<name>A0ABD5QPP0_9EURY</name>
<dbReference type="Gene3D" id="3.40.980.10">
    <property type="entry name" value="MoaB/Mog-like domain"/>
    <property type="match status" value="1"/>
</dbReference>
<dbReference type="InterPro" id="IPR012245">
    <property type="entry name" value="MoaB"/>
</dbReference>
<evidence type="ECO:0000313" key="6">
    <source>
        <dbReference type="Proteomes" id="UP001596145"/>
    </source>
</evidence>
<protein>
    <submittedName>
        <fullName evidence="5">Molybdenum cofactor biosynthesis protein B</fullName>
    </submittedName>
</protein>
<dbReference type="InterPro" id="IPR001453">
    <property type="entry name" value="MoaB/Mog_dom"/>
</dbReference>
<dbReference type="RefSeq" id="WP_122104271.1">
    <property type="nucleotide sequence ID" value="NZ_JBHSKV010000007.1"/>
</dbReference>
<dbReference type="InterPro" id="IPR008284">
    <property type="entry name" value="MoCF_biosynth_CS"/>
</dbReference>
<evidence type="ECO:0000256" key="3">
    <source>
        <dbReference type="SAM" id="MobiDB-lite"/>
    </source>
</evidence>
<dbReference type="Proteomes" id="UP001596145">
    <property type="component" value="Unassembled WGS sequence"/>
</dbReference>
<dbReference type="PROSITE" id="PS01078">
    <property type="entry name" value="MOCF_BIOSYNTHESIS_1"/>
    <property type="match status" value="1"/>
</dbReference>